<sequence>MLITPRKPKKYQIKAFTLLESLLTLATTSFLVLSLSASVTNILSQMEERLFFLNLEYLYQDTQKLSLATQKKRTMIFSDQTISTDRDVLKLPQSVHLKENLTITFNQAGGNSSLKKIIFETDHQTIKYQLYIGSGKYKKDIESLHSP</sequence>
<evidence type="ECO:0000313" key="1">
    <source>
        <dbReference type="EMBL" id="MBJ8326372.1"/>
    </source>
</evidence>
<proteinExistence type="predicted"/>
<keyword evidence="2" id="KW-1185">Reference proteome</keyword>
<gene>
    <name evidence="1" type="ORF">JHK62_06775</name>
</gene>
<accession>A0ABS0ZK82</accession>
<dbReference type="EMBL" id="JAENBO010000006">
    <property type="protein sequence ID" value="MBJ8326372.1"/>
    <property type="molecule type" value="Genomic_DNA"/>
</dbReference>
<dbReference type="NCBIfam" id="NF040982">
    <property type="entry name" value="ComGD"/>
    <property type="match status" value="1"/>
</dbReference>
<dbReference type="InterPro" id="IPR016785">
    <property type="entry name" value="ComGD"/>
</dbReference>
<protein>
    <submittedName>
        <fullName evidence="1">Competence protein</fullName>
    </submittedName>
</protein>
<dbReference type="Proteomes" id="UP000653045">
    <property type="component" value="Unassembled WGS sequence"/>
</dbReference>
<evidence type="ECO:0000313" key="2">
    <source>
        <dbReference type="Proteomes" id="UP000653045"/>
    </source>
</evidence>
<name>A0ABS0ZK82_9STRE</name>
<comment type="caution">
    <text evidence="1">The sequence shown here is derived from an EMBL/GenBank/DDBJ whole genome shotgun (WGS) entry which is preliminary data.</text>
</comment>
<organism evidence="1 2">
    <name type="scientific">Streptococcus pacificus</name>
    <dbReference type="NCBI Taxonomy" id="2740577"/>
    <lineage>
        <taxon>Bacteria</taxon>
        <taxon>Bacillati</taxon>
        <taxon>Bacillota</taxon>
        <taxon>Bacilli</taxon>
        <taxon>Lactobacillales</taxon>
        <taxon>Streptococcaceae</taxon>
        <taxon>Streptococcus</taxon>
    </lineage>
</organism>
<dbReference type="RefSeq" id="WP_199576011.1">
    <property type="nucleotide sequence ID" value="NZ_JAENBO010000006.1"/>
</dbReference>
<reference evidence="1 2" key="1">
    <citation type="journal article" date="2021" name="Int. J. Syst. Evol. Microbiol.">
        <title>Streptococcus vicugnae sp. nov., isolated from faeces of alpacas (Vicugna pacos) and cattle (Bos taurus), Streptococcus zalophi sp. nov., and Streptococcus pacificus sp. nov., isolated from respiratory tract of California sea lions (Zalophus californianus).</title>
        <authorList>
            <person name="Volokhov D.V."/>
            <person name="Zagorodnyaya T.A."/>
            <person name="Shen Z."/>
            <person name="Blom J."/>
            <person name="Furtak V.A."/>
            <person name="Eisenberg T."/>
            <person name="Fan P."/>
            <person name="Jeong K.C."/>
            <person name="Gao Y."/>
            <person name="Zhang S."/>
            <person name="Amselle M."/>
        </authorList>
    </citation>
    <scope>NUCLEOTIDE SEQUENCE [LARGE SCALE GENOMIC DNA]</scope>
    <source>
        <strain evidence="1 2">CSL7591</strain>
    </source>
</reference>